<dbReference type="RefSeq" id="WP_188667463.1">
    <property type="nucleotide sequence ID" value="NZ_BMJI01000005.1"/>
</dbReference>
<dbReference type="PANTHER" id="PTHR43099:SF6">
    <property type="entry name" value="UPF0053 PROTEIN RV1842C"/>
    <property type="match status" value="1"/>
</dbReference>
<dbReference type="PANTHER" id="PTHR43099">
    <property type="entry name" value="UPF0053 PROTEIN YRKA"/>
    <property type="match status" value="1"/>
</dbReference>
<keyword evidence="3" id="KW-1003">Cell membrane</keyword>
<evidence type="ECO:0000313" key="16">
    <source>
        <dbReference type="Proteomes" id="UP000597761"/>
    </source>
</evidence>
<evidence type="ECO:0000259" key="13">
    <source>
        <dbReference type="PROSITE" id="PS51371"/>
    </source>
</evidence>
<dbReference type="Proteomes" id="UP000597761">
    <property type="component" value="Unassembled WGS sequence"/>
</dbReference>
<gene>
    <name evidence="15" type="ORF">GCM10011512_12340</name>
</gene>
<dbReference type="InterPro" id="IPR005170">
    <property type="entry name" value="Transptr-assoc_dom"/>
</dbReference>
<evidence type="ECO:0000256" key="3">
    <source>
        <dbReference type="ARBA" id="ARBA00022475"/>
    </source>
</evidence>
<dbReference type="PROSITE" id="PS51846">
    <property type="entry name" value="CNNM"/>
    <property type="match status" value="1"/>
</dbReference>
<dbReference type="SUPFAM" id="SSF54631">
    <property type="entry name" value="CBS-domain pair"/>
    <property type="match status" value="1"/>
</dbReference>
<organism evidence="15 16">
    <name type="scientific">Tersicoccus solisilvae</name>
    <dbReference type="NCBI Taxonomy" id="1882339"/>
    <lineage>
        <taxon>Bacteria</taxon>
        <taxon>Bacillati</taxon>
        <taxon>Actinomycetota</taxon>
        <taxon>Actinomycetes</taxon>
        <taxon>Micrococcales</taxon>
        <taxon>Micrococcaceae</taxon>
        <taxon>Tersicoccus</taxon>
    </lineage>
</organism>
<keyword evidence="16" id="KW-1185">Reference proteome</keyword>
<evidence type="ECO:0000256" key="6">
    <source>
        <dbReference type="ARBA" id="ARBA00022989"/>
    </source>
</evidence>
<keyword evidence="4 10" id="KW-0812">Transmembrane</keyword>
<dbReference type="SUPFAM" id="SSF56176">
    <property type="entry name" value="FAD-binding/transporter-associated domain-like"/>
    <property type="match status" value="1"/>
</dbReference>
<proteinExistence type="inferred from homology"/>
<dbReference type="InterPro" id="IPR044751">
    <property type="entry name" value="Ion_transp-like_CBS"/>
</dbReference>
<evidence type="ECO:0000313" key="15">
    <source>
        <dbReference type="EMBL" id="GGC86956.1"/>
    </source>
</evidence>
<keyword evidence="8 10" id="KW-0472">Membrane</keyword>
<dbReference type="Pfam" id="PF00571">
    <property type="entry name" value="CBS"/>
    <property type="match status" value="2"/>
</dbReference>
<protein>
    <submittedName>
        <fullName evidence="15">Membrane protein</fullName>
    </submittedName>
</protein>
<dbReference type="SMART" id="SM01091">
    <property type="entry name" value="CorC_HlyC"/>
    <property type="match status" value="1"/>
</dbReference>
<comment type="caution">
    <text evidence="15">The sequence shown here is derived from an EMBL/GenBank/DDBJ whole genome shotgun (WGS) entry which is preliminary data.</text>
</comment>
<dbReference type="InterPro" id="IPR002550">
    <property type="entry name" value="CNNM"/>
</dbReference>
<feature type="region of interest" description="Disordered" evidence="11">
    <location>
        <begin position="433"/>
        <end position="477"/>
    </location>
</feature>
<evidence type="ECO:0000256" key="4">
    <source>
        <dbReference type="ARBA" id="ARBA00022692"/>
    </source>
</evidence>
<name>A0ABQ1P126_9MICC</name>
<dbReference type="Pfam" id="PF03471">
    <property type="entry name" value="CorC_HlyC"/>
    <property type="match status" value="1"/>
</dbReference>
<dbReference type="SMART" id="SM00116">
    <property type="entry name" value="CBS"/>
    <property type="match status" value="2"/>
</dbReference>
<dbReference type="EMBL" id="BMJI01000005">
    <property type="protein sequence ID" value="GGC86956.1"/>
    <property type="molecule type" value="Genomic_DNA"/>
</dbReference>
<comment type="similarity">
    <text evidence="2">Belongs to the UPF0053 family.</text>
</comment>
<evidence type="ECO:0000256" key="2">
    <source>
        <dbReference type="ARBA" id="ARBA00006337"/>
    </source>
</evidence>
<evidence type="ECO:0000256" key="10">
    <source>
        <dbReference type="PROSITE-ProRule" id="PRU01193"/>
    </source>
</evidence>
<evidence type="ECO:0000256" key="9">
    <source>
        <dbReference type="PROSITE-ProRule" id="PRU00703"/>
    </source>
</evidence>
<dbReference type="InterPro" id="IPR036318">
    <property type="entry name" value="FAD-bd_PCMH-like_sf"/>
</dbReference>
<evidence type="ECO:0000256" key="5">
    <source>
        <dbReference type="ARBA" id="ARBA00022737"/>
    </source>
</evidence>
<accession>A0ABQ1P126</accession>
<evidence type="ECO:0000256" key="8">
    <source>
        <dbReference type="ARBA" id="ARBA00023136"/>
    </source>
</evidence>
<reference evidence="16" key="1">
    <citation type="journal article" date="2019" name="Int. J. Syst. Evol. Microbiol.">
        <title>The Global Catalogue of Microorganisms (GCM) 10K type strain sequencing project: providing services to taxonomists for standard genome sequencing and annotation.</title>
        <authorList>
            <consortium name="The Broad Institute Genomics Platform"/>
            <consortium name="The Broad Institute Genome Sequencing Center for Infectious Disease"/>
            <person name="Wu L."/>
            <person name="Ma J."/>
        </authorList>
    </citation>
    <scope>NUCLEOTIDE SEQUENCE [LARGE SCALE GENOMIC DNA]</scope>
    <source>
        <strain evidence="16">CGMCC 1.15480</strain>
    </source>
</reference>
<evidence type="ECO:0000259" key="14">
    <source>
        <dbReference type="PROSITE" id="PS51846"/>
    </source>
</evidence>
<dbReference type="InterPro" id="IPR016169">
    <property type="entry name" value="FAD-bd_PCMH_sub2"/>
</dbReference>
<evidence type="ECO:0000256" key="12">
    <source>
        <dbReference type="SAM" id="Phobius"/>
    </source>
</evidence>
<sequence length="477" mass="50239">MEWLLLVAGFVLILGTGFFVAVEFSLVALDQPQVQRSVERGERGAEALLRCLKSLSTQLSSCQLGITLTTLLTGYVMEPSLATLLGGPLTAVGVPEGVVHGVALIVAMVVATLFSMLLGELVPKNIAIAMALPLGRALAGPQLMFTAVFKPAIVVLNGFANRILHLVGLEAKEELSGARSPEELSSMVRRSAQLGTLDAGTATFVSRTLGFASQTAADVMTPRPRMAAVEDDATVADIVELARRTGYSRFPVLGSSVDEIRGVVHVKKAIAVPAERRAHLPAGVIMTEVLRVPETVHLDALLAELRDGNLQLAVVLDEYGGTAGIVTLEDLVEEIVGEVSDEHDRVKPGVLQSAAGDWYFPGLMRPDEVSEQIPGLSVPDESGYETVGGFVMSALGRIPAAGDTVELESGTLTVERMDGRRIDRIRFTQRVEEPVLGGDDDGVTTGGASAVPSRTAVGGSPSRAAGSHAVPARGEDR</sequence>
<keyword evidence="7 9" id="KW-0129">CBS domain</keyword>
<feature type="transmembrane region" description="Helical" evidence="12">
    <location>
        <begin position="6"/>
        <end position="29"/>
    </location>
</feature>
<dbReference type="Gene3D" id="3.30.465.10">
    <property type="match status" value="1"/>
</dbReference>
<keyword evidence="5" id="KW-0677">Repeat</keyword>
<dbReference type="Gene3D" id="3.10.580.10">
    <property type="entry name" value="CBS-domain"/>
    <property type="match status" value="1"/>
</dbReference>
<evidence type="ECO:0000256" key="7">
    <source>
        <dbReference type="ARBA" id="ARBA00023122"/>
    </source>
</evidence>
<dbReference type="Pfam" id="PF01595">
    <property type="entry name" value="CNNM"/>
    <property type="match status" value="1"/>
</dbReference>
<feature type="domain" description="CNNM transmembrane" evidence="14">
    <location>
        <begin position="1"/>
        <end position="201"/>
    </location>
</feature>
<dbReference type="CDD" id="cd04590">
    <property type="entry name" value="CBS_pair_CorC_HlyC_assoc"/>
    <property type="match status" value="1"/>
</dbReference>
<dbReference type="InterPro" id="IPR000644">
    <property type="entry name" value="CBS_dom"/>
</dbReference>
<feature type="transmembrane region" description="Helical" evidence="12">
    <location>
        <begin position="97"/>
        <end position="118"/>
    </location>
</feature>
<feature type="domain" description="CBS" evidence="13">
    <location>
        <begin position="285"/>
        <end position="342"/>
    </location>
</feature>
<dbReference type="InterPro" id="IPR046342">
    <property type="entry name" value="CBS_dom_sf"/>
</dbReference>
<evidence type="ECO:0000256" key="11">
    <source>
        <dbReference type="SAM" id="MobiDB-lite"/>
    </source>
</evidence>
<feature type="domain" description="CBS" evidence="13">
    <location>
        <begin position="220"/>
        <end position="279"/>
    </location>
</feature>
<comment type="subcellular location">
    <subcellularLocation>
        <location evidence="1">Cell membrane</location>
        <topology evidence="1">Multi-pass membrane protein</topology>
    </subcellularLocation>
</comment>
<keyword evidence="6 10" id="KW-1133">Transmembrane helix</keyword>
<dbReference type="InterPro" id="IPR051676">
    <property type="entry name" value="UPF0053_domain"/>
</dbReference>
<dbReference type="PROSITE" id="PS51371">
    <property type="entry name" value="CBS"/>
    <property type="match status" value="2"/>
</dbReference>
<evidence type="ECO:0000256" key="1">
    <source>
        <dbReference type="ARBA" id="ARBA00004651"/>
    </source>
</evidence>